<keyword evidence="7 8" id="KW-0472">Membrane</keyword>
<feature type="transmembrane region" description="Helical" evidence="8">
    <location>
        <begin position="300"/>
        <end position="327"/>
    </location>
</feature>
<evidence type="ECO:0000256" key="1">
    <source>
        <dbReference type="ARBA" id="ARBA00004651"/>
    </source>
</evidence>
<dbReference type="Pfam" id="PF01594">
    <property type="entry name" value="AI-2E_transport"/>
    <property type="match status" value="1"/>
</dbReference>
<accession>W0EUQ8</accession>
<dbReference type="RefSeq" id="WP_008583474.1">
    <property type="nucleotide sequence ID" value="NZ_CP007035.1"/>
</dbReference>
<keyword evidence="4" id="KW-1003">Cell membrane</keyword>
<dbReference type="STRING" id="929713.NIASO_03780"/>
<dbReference type="Proteomes" id="UP000003586">
    <property type="component" value="Chromosome"/>
</dbReference>
<keyword evidence="10" id="KW-1185">Reference proteome</keyword>
<keyword evidence="5 8" id="KW-0812">Transmembrane</keyword>
<dbReference type="OrthoDB" id="9793390at2"/>
<feature type="transmembrane region" description="Helical" evidence="8">
    <location>
        <begin position="140"/>
        <end position="166"/>
    </location>
</feature>
<evidence type="ECO:0000313" key="9">
    <source>
        <dbReference type="EMBL" id="AHF14545.1"/>
    </source>
</evidence>
<feature type="transmembrane region" description="Helical" evidence="8">
    <location>
        <begin position="7"/>
        <end position="25"/>
    </location>
</feature>
<name>W0EUQ8_9BACT</name>
<evidence type="ECO:0000256" key="3">
    <source>
        <dbReference type="ARBA" id="ARBA00022448"/>
    </source>
</evidence>
<dbReference type="InterPro" id="IPR002549">
    <property type="entry name" value="AI-2E-like"/>
</dbReference>
<dbReference type="PANTHER" id="PTHR21716:SF53">
    <property type="entry name" value="PERMEASE PERM-RELATED"/>
    <property type="match status" value="1"/>
</dbReference>
<dbReference type="HOGENOM" id="CLU_031275_0_2_10"/>
<keyword evidence="6 8" id="KW-1133">Transmembrane helix</keyword>
<sequence>MNKPLPFLVKLALVLFSMISLGYLLMLGKTLFAPMFFSFLIALLLLPFAKFFEKRCRFKRSLATVTSVLLMLIICSAVIAFFSNQVKSFTNDWPLLQQQGQLAFHNAQEWVAQKFHINFSKQWNYINQGIDKLFSTSATIVGTTLSTVSSTFIFLTFTLLFTFFILNYRRVLYAFLISVFSDDHKERVEEIVNNVKSIIKKYITGLLIEMLIVSLALIIILSLLGVKYSVLLGFMGGVFNVIPYLGIFTALLLSSLVTFATVGSGKVLLVVIAFIVVHAIDSNLVMPLVVGSKVKLNPMIAFIGIIVGEMLWGISGMFLCIPFLAIIKIIFDRVPGLHAWGILMGEEGALEGGKQRLPVTKKQ</sequence>
<comment type="subcellular location">
    <subcellularLocation>
        <location evidence="1">Cell membrane</location>
        <topology evidence="1">Multi-pass membrane protein</topology>
    </subcellularLocation>
</comment>
<feature type="transmembrane region" description="Helical" evidence="8">
    <location>
        <begin position="61"/>
        <end position="82"/>
    </location>
</feature>
<protein>
    <submittedName>
        <fullName evidence="9">Permease</fullName>
    </submittedName>
</protein>
<comment type="similarity">
    <text evidence="2">Belongs to the autoinducer-2 exporter (AI-2E) (TC 2.A.86) family.</text>
</comment>
<evidence type="ECO:0000256" key="2">
    <source>
        <dbReference type="ARBA" id="ARBA00009773"/>
    </source>
</evidence>
<dbReference type="AlphaFoldDB" id="W0EUQ8"/>
<dbReference type="KEGG" id="nso:NIASO_03780"/>
<dbReference type="GO" id="GO:0055085">
    <property type="term" value="P:transmembrane transport"/>
    <property type="evidence" value="ECO:0007669"/>
    <property type="project" value="TreeGrafter"/>
</dbReference>
<dbReference type="GO" id="GO:0005886">
    <property type="term" value="C:plasma membrane"/>
    <property type="evidence" value="ECO:0007669"/>
    <property type="project" value="UniProtKB-SubCell"/>
</dbReference>
<dbReference type="eggNOG" id="COG0628">
    <property type="taxonomic scope" value="Bacteria"/>
</dbReference>
<evidence type="ECO:0000313" key="10">
    <source>
        <dbReference type="Proteomes" id="UP000003586"/>
    </source>
</evidence>
<evidence type="ECO:0000256" key="4">
    <source>
        <dbReference type="ARBA" id="ARBA00022475"/>
    </source>
</evidence>
<dbReference type="PANTHER" id="PTHR21716">
    <property type="entry name" value="TRANSMEMBRANE PROTEIN"/>
    <property type="match status" value="1"/>
</dbReference>
<proteinExistence type="inferred from homology"/>
<organism evidence="9 10">
    <name type="scientific">Niabella soli DSM 19437</name>
    <dbReference type="NCBI Taxonomy" id="929713"/>
    <lineage>
        <taxon>Bacteria</taxon>
        <taxon>Pseudomonadati</taxon>
        <taxon>Bacteroidota</taxon>
        <taxon>Chitinophagia</taxon>
        <taxon>Chitinophagales</taxon>
        <taxon>Chitinophagaceae</taxon>
        <taxon>Niabella</taxon>
    </lineage>
</organism>
<feature type="transmembrane region" description="Helical" evidence="8">
    <location>
        <begin position="202"/>
        <end position="224"/>
    </location>
</feature>
<dbReference type="EMBL" id="CP007035">
    <property type="protein sequence ID" value="AHF14545.1"/>
    <property type="molecule type" value="Genomic_DNA"/>
</dbReference>
<feature type="transmembrane region" description="Helical" evidence="8">
    <location>
        <begin position="230"/>
        <end position="252"/>
    </location>
</feature>
<reference evidence="9 10" key="1">
    <citation type="submission" date="2013-12" db="EMBL/GenBank/DDBJ databases">
        <authorList>
            <consortium name="DOE Joint Genome Institute"/>
            <person name="Eisen J."/>
            <person name="Huntemann M."/>
            <person name="Han J."/>
            <person name="Chen A."/>
            <person name="Kyrpides N."/>
            <person name="Mavromatis K."/>
            <person name="Markowitz V."/>
            <person name="Palaniappan K."/>
            <person name="Ivanova N."/>
            <person name="Schaumberg A."/>
            <person name="Pati A."/>
            <person name="Liolios K."/>
            <person name="Nordberg H.P."/>
            <person name="Cantor M.N."/>
            <person name="Hua S.X."/>
            <person name="Woyke T."/>
        </authorList>
    </citation>
    <scope>NUCLEOTIDE SEQUENCE [LARGE SCALE GENOMIC DNA]</scope>
    <source>
        <strain evidence="10">DSM 19437</strain>
    </source>
</reference>
<keyword evidence="3" id="KW-0813">Transport</keyword>
<evidence type="ECO:0000256" key="8">
    <source>
        <dbReference type="SAM" id="Phobius"/>
    </source>
</evidence>
<gene>
    <name evidence="9" type="ORF">NIASO_03780</name>
</gene>
<feature type="transmembrane region" description="Helical" evidence="8">
    <location>
        <begin position="259"/>
        <end position="280"/>
    </location>
</feature>
<evidence type="ECO:0000256" key="6">
    <source>
        <dbReference type="ARBA" id="ARBA00022989"/>
    </source>
</evidence>
<evidence type="ECO:0000256" key="7">
    <source>
        <dbReference type="ARBA" id="ARBA00023136"/>
    </source>
</evidence>
<evidence type="ECO:0000256" key="5">
    <source>
        <dbReference type="ARBA" id="ARBA00022692"/>
    </source>
</evidence>
<feature type="transmembrane region" description="Helical" evidence="8">
    <location>
        <begin position="31"/>
        <end position="49"/>
    </location>
</feature>